<evidence type="ECO:0000256" key="2">
    <source>
        <dbReference type="ARBA" id="ARBA00006368"/>
    </source>
</evidence>
<comment type="similarity">
    <text evidence="2">Belongs to the lipid A palmitoyltransferase family.</text>
</comment>
<feature type="signal peptide" evidence="8">
    <location>
        <begin position="1"/>
        <end position="26"/>
    </location>
</feature>
<feature type="domain" description="Outer membrane protein beta-barrel" evidence="9">
    <location>
        <begin position="291"/>
        <end position="390"/>
    </location>
</feature>
<name>A0A6L6YHL2_9BURK</name>
<feature type="chain" id="PRO_5026937420" evidence="8">
    <location>
        <begin position="27"/>
        <end position="390"/>
    </location>
</feature>
<keyword evidence="3" id="KW-0808">Transferase</keyword>
<dbReference type="OrthoDB" id="9156803at2"/>
<dbReference type="EMBL" id="WSRP01000006">
    <property type="protein sequence ID" value="MVX56168.1"/>
    <property type="molecule type" value="Genomic_DNA"/>
</dbReference>
<keyword evidence="7" id="KW-0012">Acyltransferase</keyword>
<dbReference type="Pfam" id="PF13505">
    <property type="entry name" value="OMP_b-brl"/>
    <property type="match status" value="1"/>
</dbReference>
<gene>
    <name evidence="10" type="ORF">E5987_02965</name>
</gene>
<dbReference type="InterPro" id="IPR027385">
    <property type="entry name" value="Beta-barrel_OMP"/>
</dbReference>
<reference evidence="10 11" key="1">
    <citation type="submission" date="2019-12" db="EMBL/GenBank/DDBJ databases">
        <title>Microbes associate with the intestines of laboratory mice.</title>
        <authorList>
            <person name="Navarre W."/>
            <person name="Wong E."/>
        </authorList>
    </citation>
    <scope>NUCLEOTIDE SEQUENCE [LARGE SCALE GENOMIC DNA]</scope>
    <source>
        <strain evidence="10 11">NM82_D38</strain>
    </source>
</reference>
<accession>A0A6L6YHL2</accession>
<dbReference type="InterPro" id="IPR009746">
    <property type="entry name" value="LipidA_acyl_PagP"/>
</dbReference>
<comment type="subcellular location">
    <subcellularLocation>
        <location evidence="1">Cell outer membrane</location>
    </subcellularLocation>
</comment>
<evidence type="ECO:0000256" key="1">
    <source>
        <dbReference type="ARBA" id="ARBA00004442"/>
    </source>
</evidence>
<evidence type="ECO:0000256" key="4">
    <source>
        <dbReference type="ARBA" id="ARBA00022729"/>
    </source>
</evidence>
<dbReference type="AlphaFoldDB" id="A0A6L6YHL2"/>
<dbReference type="Proteomes" id="UP000472580">
    <property type="component" value="Unassembled WGS sequence"/>
</dbReference>
<dbReference type="GO" id="GO:0009279">
    <property type="term" value="C:cell outer membrane"/>
    <property type="evidence" value="ECO:0007669"/>
    <property type="project" value="UniProtKB-SubCell"/>
</dbReference>
<dbReference type="RefSeq" id="WP_160334600.1">
    <property type="nucleotide sequence ID" value="NZ_WSRP01000006.1"/>
</dbReference>
<evidence type="ECO:0000256" key="3">
    <source>
        <dbReference type="ARBA" id="ARBA00022679"/>
    </source>
</evidence>
<dbReference type="GO" id="GO:0016746">
    <property type="term" value="F:acyltransferase activity"/>
    <property type="evidence" value="ECO:0007669"/>
    <property type="project" value="UniProtKB-KW"/>
</dbReference>
<evidence type="ECO:0000256" key="7">
    <source>
        <dbReference type="ARBA" id="ARBA00023315"/>
    </source>
</evidence>
<keyword evidence="6" id="KW-0998">Cell outer membrane</keyword>
<keyword evidence="4 8" id="KW-0732">Signal</keyword>
<dbReference type="SUPFAM" id="SSF56925">
    <property type="entry name" value="OMPA-like"/>
    <property type="match status" value="2"/>
</dbReference>
<keyword evidence="5" id="KW-0472">Membrane</keyword>
<evidence type="ECO:0000259" key="9">
    <source>
        <dbReference type="Pfam" id="PF13505"/>
    </source>
</evidence>
<dbReference type="Gene3D" id="2.40.160.20">
    <property type="match status" value="2"/>
</dbReference>
<evidence type="ECO:0000313" key="11">
    <source>
        <dbReference type="Proteomes" id="UP000472580"/>
    </source>
</evidence>
<comment type="caution">
    <text evidence="10">The sequence shown here is derived from an EMBL/GenBank/DDBJ whole genome shotgun (WGS) entry which is preliminary data.</text>
</comment>
<sequence>MPELKNKISNYLFGALLAGVVFPAGAADRSVWDAILDTLPAGVLSAEDRTDSYVSDSWSGFKKIFFEGTDGLILPAYTIHPGWAYKTPKRRNENGYTWGGGVTRNFIDGRGNRRIVYAMAFSDSHSNIEPFLGYGWLSRWRLGNSDFYAEAGYTLGITARGDYKWIPFPAPLPLLGFGTDAFSIYGTYVPFSNIFFFFANYATDAKGNKSLDFSSNNLLSNRFLIYAGGGYQKNDMKGMPHNATTTSEGAYSGGIRFFVTPHWALDFGITQSAEQKVRSQGRQIGSFKLRGYQLTAQYHMQASDSVKLYAGIGAGYFRLQGSKFEAGTSYHKGDFSPVVQAGGTYAITKNLHITGGVDLAFPRYETHTADSSYSMRPSPATFKIAVGLAF</sequence>
<evidence type="ECO:0000256" key="5">
    <source>
        <dbReference type="ARBA" id="ARBA00023136"/>
    </source>
</evidence>
<evidence type="ECO:0000313" key="10">
    <source>
        <dbReference type="EMBL" id="MVX56168.1"/>
    </source>
</evidence>
<evidence type="ECO:0000256" key="6">
    <source>
        <dbReference type="ARBA" id="ARBA00023237"/>
    </source>
</evidence>
<protein>
    <submittedName>
        <fullName evidence="10">Outer membrane beta-barrel protein</fullName>
    </submittedName>
</protein>
<keyword evidence="11" id="KW-1185">Reference proteome</keyword>
<dbReference type="InterPro" id="IPR011250">
    <property type="entry name" value="OMP/PagP_B-barrel"/>
</dbReference>
<dbReference type="Pfam" id="PF07017">
    <property type="entry name" value="PagP"/>
    <property type="match status" value="1"/>
</dbReference>
<organism evidence="10 11">
    <name type="scientific">Parasutterella muris</name>
    <dbReference type="NCBI Taxonomy" id="2565572"/>
    <lineage>
        <taxon>Bacteria</taxon>
        <taxon>Pseudomonadati</taxon>
        <taxon>Pseudomonadota</taxon>
        <taxon>Betaproteobacteria</taxon>
        <taxon>Burkholderiales</taxon>
        <taxon>Sutterellaceae</taxon>
        <taxon>Parasutterella</taxon>
    </lineage>
</organism>
<evidence type="ECO:0000256" key="8">
    <source>
        <dbReference type="SAM" id="SignalP"/>
    </source>
</evidence>
<proteinExistence type="inferred from homology"/>